<evidence type="ECO:0000259" key="3">
    <source>
        <dbReference type="PROSITE" id="PS50891"/>
    </source>
</evidence>
<feature type="compositionally biased region" description="Low complexity" evidence="2">
    <location>
        <begin position="38"/>
        <end position="49"/>
    </location>
</feature>
<organism evidence="4">
    <name type="scientific">Wollemia nobilis</name>
    <dbReference type="NCBI Taxonomy" id="56998"/>
    <lineage>
        <taxon>Eukaryota</taxon>
        <taxon>Viridiplantae</taxon>
        <taxon>Streptophyta</taxon>
        <taxon>Embryophyta</taxon>
        <taxon>Tracheophyta</taxon>
        <taxon>Spermatophyta</taxon>
        <taxon>Pinopsida</taxon>
        <taxon>Pinidae</taxon>
        <taxon>Conifers II</taxon>
        <taxon>Araucariales</taxon>
        <taxon>Araucariaceae</taxon>
        <taxon>Wollemia</taxon>
    </lineage>
</organism>
<dbReference type="PANTHER" id="PTHR31304">
    <property type="entry name" value="LOB DOMAIN-CONTAINING PROTEIN 38"/>
    <property type="match status" value="1"/>
</dbReference>
<dbReference type="Pfam" id="PF03195">
    <property type="entry name" value="LOB"/>
    <property type="match status" value="1"/>
</dbReference>
<evidence type="ECO:0000313" key="4">
    <source>
        <dbReference type="EMBL" id="JAG88150.1"/>
    </source>
</evidence>
<dbReference type="InterPro" id="IPR004883">
    <property type="entry name" value="LOB"/>
</dbReference>
<feature type="compositionally biased region" description="Polar residues" evidence="2">
    <location>
        <begin position="306"/>
        <end position="337"/>
    </location>
</feature>
<feature type="domain" description="LOB" evidence="3">
    <location>
        <begin position="65"/>
        <end position="171"/>
    </location>
</feature>
<name>A0A0C9QU17_9CONI</name>
<dbReference type="PANTHER" id="PTHR31304:SF62">
    <property type="entry name" value="LOB DOMAIN-CONTAINING PROTEIN"/>
    <property type="match status" value="1"/>
</dbReference>
<protein>
    <submittedName>
        <fullName evidence="4">TSA: Wollemia nobilis Ref_Wollemi_Transcript_9743_1826 transcribed RNA sequence</fullName>
    </submittedName>
</protein>
<proteinExistence type="inferred from homology"/>
<feature type="compositionally biased region" description="Polar residues" evidence="2">
    <location>
        <begin position="348"/>
        <end position="359"/>
    </location>
</feature>
<sequence>MCSESEIPQTPTSSSPFMSTPNNNYSNINPPGAGATEQGNINHNNSNNRPAPPPQPVQPFSLRKMSCNGCRVLRKGCSENCILRQCLQWIESPQAQAHATVFVAKFFGRAGLMAFIGNVNETERPELFKSLLYEACGRTVNPVHGAVGLLWTGKWQICQAAVQKVLNGGTLERAKYPSIDATDQEDRSPSPEVFDIHSRAGIPEFSVAEGRKRDAGHDVSKIYELDARLSLHPAPENPPQRRVRQRTDAGNDAADAPSNDDGEGRKDGVNDAERMSNDDGNANEATSTAVNGAQEKNAQGDIQLDLSLNNCQSKSTSNLKQQRVSSPSTNSVNSEGSVNRIKAGSDGGSPTSQKLLDLL</sequence>
<dbReference type="PROSITE" id="PS50891">
    <property type="entry name" value="LOB"/>
    <property type="match status" value="1"/>
</dbReference>
<dbReference type="EMBL" id="GCHU01009689">
    <property type="protein sequence ID" value="JAG88150.1"/>
    <property type="molecule type" value="Transcribed_RNA"/>
</dbReference>
<feature type="compositionally biased region" description="Basic and acidic residues" evidence="2">
    <location>
        <begin position="262"/>
        <end position="277"/>
    </location>
</feature>
<feature type="compositionally biased region" description="Low complexity" evidence="2">
    <location>
        <begin position="10"/>
        <end position="24"/>
    </location>
</feature>
<accession>A0A0C9QU17</accession>
<evidence type="ECO:0000256" key="1">
    <source>
        <dbReference type="ARBA" id="ARBA00005474"/>
    </source>
</evidence>
<comment type="similarity">
    <text evidence="1">Belongs to the LOB domain-containing protein family.</text>
</comment>
<feature type="compositionally biased region" description="Polar residues" evidence="2">
    <location>
        <begin position="278"/>
        <end position="297"/>
    </location>
</feature>
<reference evidence="4" key="1">
    <citation type="submission" date="2015-02" db="EMBL/GenBank/DDBJ databases">
        <title>A transcriptome of Wollemia nobilis - a relic of Gondwana.</title>
        <authorList>
            <person name="Chia J.Y."/>
            <person name="Leong Y.S."/>
            <person name="Abdul Karim S."/>
            <person name="Wan Azmi N."/>
            <person name="Hercus R."/>
            <person name="Croft L."/>
        </authorList>
    </citation>
    <scope>NUCLEOTIDE SEQUENCE</scope>
    <source>
        <strain evidence="4">MaeBrown</strain>
        <tissue evidence="4">Leaf</tissue>
    </source>
</reference>
<dbReference type="AlphaFoldDB" id="A0A0C9QU17"/>
<feature type="region of interest" description="Disordered" evidence="2">
    <location>
        <begin position="1"/>
        <end position="58"/>
    </location>
</feature>
<feature type="region of interest" description="Disordered" evidence="2">
    <location>
        <begin position="177"/>
        <end position="199"/>
    </location>
</feature>
<feature type="region of interest" description="Disordered" evidence="2">
    <location>
        <begin position="227"/>
        <end position="359"/>
    </location>
</feature>
<evidence type="ECO:0000256" key="2">
    <source>
        <dbReference type="SAM" id="MobiDB-lite"/>
    </source>
</evidence>
<feature type="compositionally biased region" description="Basic and acidic residues" evidence="2">
    <location>
        <begin position="184"/>
        <end position="198"/>
    </location>
</feature>